<proteinExistence type="predicted"/>
<protein>
    <submittedName>
        <fullName evidence="2">Uncharacterized protein</fullName>
    </submittedName>
</protein>
<dbReference type="PANTHER" id="PTHR38847">
    <property type="match status" value="1"/>
</dbReference>
<dbReference type="EMBL" id="KZ613848">
    <property type="protein sequence ID" value="PMD56449.1"/>
    <property type="molecule type" value="Genomic_DNA"/>
</dbReference>
<feature type="compositionally biased region" description="Polar residues" evidence="1">
    <location>
        <begin position="43"/>
        <end position="63"/>
    </location>
</feature>
<keyword evidence="3" id="KW-1185">Reference proteome</keyword>
<dbReference type="STRING" id="1095630.A0A2J6T0D3"/>
<dbReference type="InterPro" id="IPR025649">
    <property type="entry name" value="DUF4360"/>
</dbReference>
<dbReference type="Proteomes" id="UP000235371">
    <property type="component" value="Unassembled WGS sequence"/>
</dbReference>
<organism evidence="2 3">
    <name type="scientific">Hyaloscypha bicolor E</name>
    <dbReference type="NCBI Taxonomy" id="1095630"/>
    <lineage>
        <taxon>Eukaryota</taxon>
        <taxon>Fungi</taxon>
        <taxon>Dikarya</taxon>
        <taxon>Ascomycota</taxon>
        <taxon>Pezizomycotina</taxon>
        <taxon>Leotiomycetes</taxon>
        <taxon>Helotiales</taxon>
        <taxon>Hyaloscyphaceae</taxon>
        <taxon>Hyaloscypha</taxon>
        <taxon>Hyaloscypha bicolor</taxon>
    </lineage>
</organism>
<evidence type="ECO:0000313" key="3">
    <source>
        <dbReference type="Proteomes" id="UP000235371"/>
    </source>
</evidence>
<dbReference type="GeneID" id="36591605"/>
<name>A0A2J6T0D3_9HELO</name>
<reference evidence="2 3" key="1">
    <citation type="submission" date="2016-04" db="EMBL/GenBank/DDBJ databases">
        <title>A degradative enzymes factory behind the ericoid mycorrhizal symbiosis.</title>
        <authorList>
            <consortium name="DOE Joint Genome Institute"/>
            <person name="Martino E."/>
            <person name="Morin E."/>
            <person name="Grelet G."/>
            <person name="Kuo A."/>
            <person name="Kohler A."/>
            <person name="Daghino S."/>
            <person name="Barry K."/>
            <person name="Choi C."/>
            <person name="Cichocki N."/>
            <person name="Clum A."/>
            <person name="Copeland A."/>
            <person name="Hainaut M."/>
            <person name="Haridas S."/>
            <person name="Labutti K."/>
            <person name="Lindquist E."/>
            <person name="Lipzen A."/>
            <person name="Khouja H.-R."/>
            <person name="Murat C."/>
            <person name="Ohm R."/>
            <person name="Olson A."/>
            <person name="Spatafora J."/>
            <person name="Veneault-Fourrey C."/>
            <person name="Henrissat B."/>
            <person name="Grigoriev I."/>
            <person name="Martin F."/>
            <person name="Perotto S."/>
        </authorList>
    </citation>
    <scope>NUCLEOTIDE SEQUENCE [LARGE SCALE GENOMIC DNA]</scope>
    <source>
        <strain evidence="2 3">E</strain>
    </source>
</reference>
<gene>
    <name evidence="2" type="ORF">K444DRAFT_632852</name>
</gene>
<dbReference type="Pfam" id="PF14273">
    <property type="entry name" value="DUF4360"/>
    <property type="match status" value="1"/>
</dbReference>
<dbReference type="InParanoid" id="A0A2J6T0D3"/>
<dbReference type="PANTHER" id="PTHR38847:SF1">
    <property type="entry name" value="PSEUDOURIDINE SYNTHASE RSUA_RLUA-LIKE DOMAIN-CONTAINING PROTEIN"/>
    <property type="match status" value="1"/>
</dbReference>
<evidence type="ECO:0000313" key="2">
    <source>
        <dbReference type="EMBL" id="PMD56449.1"/>
    </source>
</evidence>
<feature type="region of interest" description="Disordered" evidence="1">
    <location>
        <begin position="42"/>
        <end position="63"/>
    </location>
</feature>
<dbReference type="RefSeq" id="XP_024733353.1">
    <property type="nucleotide sequence ID" value="XM_024883528.1"/>
</dbReference>
<sequence length="124" mass="13526">MSKTSDKWHARYSPQGTVNTQFSKDREIVTFVFDKFQAFIGPSASQTDGTKQTRNYISDSDTSTDWNQGSAYEKVDIVKSASAIWSPCGVNGILNVNNRIGLSNERGAPAIAAALRPQASAHEI</sequence>
<accession>A0A2J6T0D3</accession>
<dbReference type="AlphaFoldDB" id="A0A2J6T0D3"/>
<evidence type="ECO:0000256" key="1">
    <source>
        <dbReference type="SAM" id="MobiDB-lite"/>
    </source>
</evidence>
<dbReference type="OrthoDB" id="152248at2759"/>